<dbReference type="GO" id="GO:0034647">
    <property type="term" value="F:histone H3K4me/H3K4me2/H3K4me3 demethylase activity"/>
    <property type="evidence" value="ECO:0007669"/>
    <property type="project" value="TreeGrafter"/>
</dbReference>
<dbReference type="Pfam" id="PF02373">
    <property type="entry name" value="JmjC"/>
    <property type="match status" value="1"/>
</dbReference>
<dbReference type="AlphaFoldDB" id="A0AAF0R0I4"/>
<organism evidence="3 4">
    <name type="scientific">Solanum verrucosum</name>
    <dbReference type="NCBI Taxonomy" id="315347"/>
    <lineage>
        <taxon>Eukaryota</taxon>
        <taxon>Viridiplantae</taxon>
        <taxon>Streptophyta</taxon>
        <taxon>Embryophyta</taxon>
        <taxon>Tracheophyta</taxon>
        <taxon>Spermatophyta</taxon>
        <taxon>Magnoliopsida</taxon>
        <taxon>eudicotyledons</taxon>
        <taxon>Gunneridae</taxon>
        <taxon>Pentapetalae</taxon>
        <taxon>asterids</taxon>
        <taxon>lamiids</taxon>
        <taxon>Solanales</taxon>
        <taxon>Solanaceae</taxon>
        <taxon>Solanoideae</taxon>
        <taxon>Solaneae</taxon>
        <taxon>Solanum</taxon>
    </lineage>
</organism>
<dbReference type="SMART" id="SM00545">
    <property type="entry name" value="JmjN"/>
    <property type="match status" value="1"/>
</dbReference>
<dbReference type="Gene3D" id="2.60.120.650">
    <property type="entry name" value="Cupin"/>
    <property type="match status" value="1"/>
</dbReference>
<dbReference type="Pfam" id="PF02375">
    <property type="entry name" value="JmjN"/>
    <property type="match status" value="1"/>
</dbReference>
<dbReference type="Pfam" id="PF02928">
    <property type="entry name" value="zf-C5HC2"/>
    <property type="match status" value="1"/>
</dbReference>
<name>A0AAF0R0I4_SOLVR</name>
<proteinExistence type="predicted"/>
<dbReference type="PANTHER" id="PTHR10694:SF100">
    <property type="entry name" value="LYSINE-SPECIFIC DEMETHYLASE JMJ16 ISOFORM X1"/>
    <property type="match status" value="1"/>
</dbReference>
<dbReference type="PANTHER" id="PTHR10694">
    <property type="entry name" value="LYSINE-SPECIFIC DEMETHYLASE"/>
    <property type="match status" value="1"/>
</dbReference>
<dbReference type="InterPro" id="IPR004198">
    <property type="entry name" value="Znf_C5HC2"/>
</dbReference>
<dbReference type="SUPFAM" id="SSF51197">
    <property type="entry name" value="Clavaminate synthase-like"/>
    <property type="match status" value="1"/>
</dbReference>
<evidence type="ECO:0000313" key="3">
    <source>
        <dbReference type="EMBL" id="WMV31893.1"/>
    </source>
</evidence>
<evidence type="ECO:0000313" key="4">
    <source>
        <dbReference type="Proteomes" id="UP001234989"/>
    </source>
</evidence>
<protein>
    <recommendedName>
        <fullName evidence="5">Lysine-specific demethylase JMJ16</fullName>
    </recommendedName>
</protein>
<dbReference type="EMBL" id="CP133617">
    <property type="protein sequence ID" value="WMV31893.1"/>
    <property type="molecule type" value="Genomic_DNA"/>
</dbReference>
<dbReference type="PROSITE" id="PS51184">
    <property type="entry name" value="JMJC"/>
    <property type="match status" value="1"/>
</dbReference>
<accession>A0AAF0R0I4</accession>
<dbReference type="SMART" id="SM00558">
    <property type="entry name" value="JmjC"/>
    <property type="match status" value="1"/>
</dbReference>
<dbReference type="Proteomes" id="UP001234989">
    <property type="component" value="Chromosome 6"/>
</dbReference>
<reference evidence="3" key="1">
    <citation type="submission" date="2023-08" db="EMBL/GenBank/DDBJ databases">
        <title>A de novo genome assembly of Solanum verrucosum Schlechtendal, a Mexican diploid species geographically isolated from the other diploid A-genome species in potato relatives.</title>
        <authorList>
            <person name="Hosaka K."/>
        </authorList>
    </citation>
    <scope>NUCLEOTIDE SEQUENCE</scope>
    <source>
        <tissue evidence="3">Young leaves</tissue>
    </source>
</reference>
<dbReference type="PROSITE" id="PS51183">
    <property type="entry name" value="JMJN"/>
    <property type="match status" value="1"/>
</dbReference>
<sequence>MPGFCWESCLCTNVFSLWLFGETLQDVKDGKQNIKVKLRGTTYMGIDEACLYLCYFVSVLMGAKRTRLQGECDDRKMFSVPPGFESLTSFTLQKVENNEEACNSVAVGNESEQGPIQVASTSTIISTGKLKSSVRHRPWILEDHVDHMEEDFECEADKGSSSRAYLPKGVIRGCSSCHNCQKVIARSRPESAQIPSLDEAPVLHPTEEEFKDTLKYVASILPHVKQYGVCRIVPPSSWKPPCRIEEEDTRCGVDTRIQRISDLQSLFLKKRLEGAHKKTNNRRQKIPSMKTEFGHSVELKEFGCCNEHFEFESGPKYKLKSFKNYADHFKRQYFVKEDQITASNFNSDAMQMLSEPSIPDIEGEYWRIIENPTEEIEVLHGNTTEISASQSGFPLKTNPRDVTACPQYVESGWNLNNTPKLQDSLLRFESCNSSSILLPRLSIGMCFSSNHWRIEEHHLYLLSYIHFGAPRIFYGVPGSHRCKFEEAVKKHLPQLSAHPCLLHNLATQFSPSILTSEGIPVYRCVQNPKEFVLVLPGAYHAEFDSGFNCYETVNFAPFDWLPHGQNAVELYREQDRKTSISHDKLLLEAATEAIRASGELAVHNKNSFDDSKWRTVCRNYGYLTKALKQLPILDPEVETQLMLVPTPVEEVNYAKGPWRANAISEFKTHTRVATEVRIRKYLFASLESRKMEDDFCATTKRECVTCFCDLYLSAIGCKCSPHKYTCLLHAKQLCDCAWSERYLLIRYEIDELNIMVEDLDRKVSAVYNWANEKFGLPVSNVSKDASKEVGMETMKHKPVIPNVQLSESISHRSTSRQASDIQQYRKVDVFFAPSVGPSSTTMNLNHRSQLKENVHDENKVLLPKVSQNTVVGENIATSSSTVLKKHLAQGSSSTVRNVIILSDDED</sequence>
<dbReference type="InterPro" id="IPR003349">
    <property type="entry name" value="JmjN"/>
</dbReference>
<dbReference type="GO" id="GO:0005634">
    <property type="term" value="C:nucleus"/>
    <property type="evidence" value="ECO:0007669"/>
    <property type="project" value="TreeGrafter"/>
</dbReference>
<evidence type="ECO:0008006" key="5">
    <source>
        <dbReference type="Google" id="ProtNLM"/>
    </source>
</evidence>
<gene>
    <name evidence="3" type="ORF">MTR67_025278</name>
</gene>
<dbReference type="InterPro" id="IPR003347">
    <property type="entry name" value="JmjC_dom"/>
</dbReference>
<dbReference type="GO" id="GO:0010468">
    <property type="term" value="P:regulation of gene expression"/>
    <property type="evidence" value="ECO:0007669"/>
    <property type="project" value="TreeGrafter"/>
</dbReference>
<evidence type="ECO:0000259" key="1">
    <source>
        <dbReference type="PROSITE" id="PS51183"/>
    </source>
</evidence>
<feature type="domain" description="JmjN" evidence="1">
    <location>
        <begin position="200"/>
        <end position="241"/>
    </location>
</feature>
<keyword evidence="4" id="KW-1185">Reference proteome</keyword>
<dbReference type="GO" id="GO:0000785">
    <property type="term" value="C:chromatin"/>
    <property type="evidence" value="ECO:0007669"/>
    <property type="project" value="TreeGrafter"/>
</dbReference>
<feature type="domain" description="JmjC" evidence="2">
    <location>
        <begin position="407"/>
        <end position="572"/>
    </location>
</feature>
<evidence type="ECO:0000259" key="2">
    <source>
        <dbReference type="PROSITE" id="PS51184"/>
    </source>
</evidence>